<name>A0A371HG56_MUCPR</name>
<evidence type="ECO:0000313" key="3">
    <source>
        <dbReference type="Proteomes" id="UP000257109"/>
    </source>
</evidence>
<dbReference type="EMBL" id="QJKJ01002694">
    <property type="protein sequence ID" value="RDY01755.1"/>
    <property type="molecule type" value="Genomic_DNA"/>
</dbReference>
<evidence type="ECO:0000256" key="1">
    <source>
        <dbReference type="SAM" id="Phobius"/>
    </source>
</evidence>
<feature type="transmembrane region" description="Helical" evidence="1">
    <location>
        <begin position="55"/>
        <end position="77"/>
    </location>
</feature>
<keyword evidence="1" id="KW-0812">Transmembrane</keyword>
<accession>A0A371HG56</accession>
<comment type="caution">
    <text evidence="2">The sequence shown here is derived from an EMBL/GenBank/DDBJ whole genome shotgun (WGS) entry which is preliminary data.</text>
</comment>
<protein>
    <submittedName>
        <fullName evidence="2">Uncharacterized protein</fullName>
    </submittedName>
</protein>
<dbReference type="Proteomes" id="UP000257109">
    <property type="component" value="Unassembled WGS sequence"/>
</dbReference>
<gene>
    <name evidence="2" type="ORF">CR513_14882</name>
</gene>
<dbReference type="AlphaFoldDB" id="A0A371HG56"/>
<sequence>MRDRGGGLLVLVHRIYPLGFSLPLVSFENLGHSATLHHFHLFFLVSLSSCAAHRLLGFVAILRLVSALTLAIFIIGITTTERPHDVCLLKPQGWPLALLIKGAPLLAHCRKETNLSMIEKVGWSSISNQLGCRLMLPFCKSYKFFKDHFFCIHCRDVGPNILVDSIGQPRFPFYWTKCLVVTIKVERAYLEEWEDEFISDLRGRLTYSCVELIQWAFQKKKALPFTSTFSSPFVPNVVLTLIALPAPNLVLTPDIIPTPVIEVVLVVIGPKQASTSSSGEPSRKRPCKVI</sequence>
<keyword evidence="3" id="KW-1185">Reference proteome</keyword>
<reference evidence="2" key="1">
    <citation type="submission" date="2018-05" db="EMBL/GenBank/DDBJ databases">
        <title>Draft genome of Mucuna pruriens seed.</title>
        <authorList>
            <person name="Nnadi N.E."/>
            <person name="Vos R."/>
            <person name="Hasami M.H."/>
            <person name="Devisetty U.K."/>
            <person name="Aguiy J.C."/>
        </authorList>
    </citation>
    <scope>NUCLEOTIDE SEQUENCE [LARGE SCALE GENOMIC DNA]</scope>
    <source>
        <strain evidence="2">JCA_2017</strain>
    </source>
</reference>
<keyword evidence="1" id="KW-0472">Membrane</keyword>
<proteinExistence type="predicted"/>
<feature type="non-terminal residue" evidence="2">
    <location>
        <position position="1"/>
    </location>
</feature>
<keyword evidence="1" id="KW-1133">Transmembrane helix</keyword>
<evidence type="ECO:0000313" key="2">
    <source>
        <dbReference type="EMBL" id="RDY01755.1"/>
    </source>
</evidence>
<organism evidence="2 3">
    <name type="scientific">Mucuna pruriens</name>
    <name type="common">Velvet bean</name>
    <name type="synonym">Dolichos pruriens</name>
    <dbReference type="NCBI Taxonomy" id="157652"/>
    <lineage>
        <taxon>Eukaryota</taxon>
        <taxon>Viridiplantae</taxon>
        <taxon>Streptophyta</taxon>
        <taxon>Embryophyta</taxon>
        <taxon>Tracheophyta</taxon>
        <taxon>Spermatophyta</taxon>
        <taxon>Magnoliopsida</taxon>
        <taxon>eudicotyledons</taxon>
        <taxon>Gunneridae</taxon>
        <taxon>Pentapetalae</taxon>
        <taxon>rosids</taxon>
        <taxon>fabids</taxon>
        <taxon>Fabales</taxon>
        <taxon>Fabaceae</taxon>
        <taxon>Papilionoideae</taxon>
        <taxon>50 kb inversion clade</taxon>
        <taxon>NPAAA clade</taxon>
        <taxon>indigoferoid/millettioid clade</taxon>
        <taxon>Phaseoleae</taxon>
        <taxon>Mucuna</taxon>
    </lineage>
</organism>